<sequence length="418" mass="42183">MSHIALVYRSRLAFRFALIGVSASVLAGCAGSERMADPFTNPFSTAQAPTDPAPTSSINPGAPVTPVQSRPLAAASPQHPAVVASLPARGAQGPAGWTAAGGTPISVAQGESADLIARRYGVPTDALLKANGFSSAAQVQPGARVIIPVYHAVGAPTAVAQAAAPVSAPKPARTPAEMHAQKIKLLKGAPATQLASAPANTATRGEKLGAPPRSAALVAETPKKTAEAAKATAKAEAAQTTASAKVAASAKTEPVKTAALTKPDAPRAEQAKSAAPVVEAKAAAEDESDSGKAAGANPEFRWPARGRIIQAFKPGGNDGINIAVPEGTSVKAAESGVVAYAGSELKGYGNLILIRHPNGFVSAYANNGDIEVKRGETVKRGQTIAKSGQSGNVASPQLHFELRKGATPVDPTQYLAGL</sequence>
<evidence type="ECO:0000259" key="4">
    <source>
        <dbReference type="PROSITE" id="PS51782"/>
    </source>
</evidence>
<evidence type="ECO:0000256" key="2">
    <source>
        <dbReference type="SAM" id="MobiDB-lite"/>
    </source>
</evidence>
<dbReference type="Proteomes" id="UP000236286">
    <property type="component" value="Unassembled WGS sequence"/>
</dbReference>
<dbReference type="PANTHER" id="PTHR21666">
    <property type="entry name" value="PEPTIDASE-RELATED"/>
    <property type="match status" value="1"/>
</dbReference>
<feature type="compositionally biased region" description="Low complexity" evidence="2">
    <location>
        <begin position="242"/>
        <end position="252"/>
    </location>
</feature>
<dbReference type="InterPro" id="IPR050570">
    <property type="entry name" value="Cell_wall_metabolism_enzyme"/>
</dbReference>
<dbReference type="CDD" id="cd12797">
    <property type="entry name" value="M23_peptidase"/>
    <property type="match status" value="1"/>
</dbReference>
<protein>
    <submittedName>
        <fullName evidence="5">Peptidase M23</fullName>
    </submittedName>
</protein>
<proteinExistence type="inferred from homology"/>
<name>A0A2J7TK11_METSI</name>
<dbReference type="SUPFAM" id="SSF54106">
    <property type="entry name" value="LysM domain"/>
    <property type="match status" value="1"/>
</dbReference>
<dbReference type="SMART" id="SM00257">
    <property type="entry name" value="LysM"/>
    <property type="match status" value="1"/>
</dbReference>
<comment type="caution">
    <text evidence="5">The sequence shown here is derived from an EMBL/GenBank/DDBJ whole genome shotgun (WGS) entry which is preliminary data.</text>
</comment>
<organism evidence="5 6">
    <name type="scientific">Methylocella silvestris</name>
    <dbReference type="NCBI Taxonomy" id="199596"/>
    <lineage>
        <taxon>Bacteria</taxon>
        <taxon>Pseudomonadati</taxon>
        <taxon>Pseudomonadota</taxon>
        <taxon>Alphaproteobacteria</taxon>
        <taxon>Hyphomicrobiales</taxon>
        <taxon>Beijerinckiaceae</taxon>
        <taxon>Methylocella</taxon>
    </lineage>
</organism>
<accession>A0A2J7TK11</accession>
<evidence type="ECO:0000256" key="1">
    <source>
        <dbReference type="ARBA" id="ARBA00038420"/>
    </source>
</evidence>
<feature type="region of interest" description="Disordered" evidence="2">
    <location>
        <begin position="189"/>
        <end position="223"/>
    </location>
</feature>
<evidence type="ECO:0000313" key="6">
    <source>
        <dbReference type="Proteomes" id="UP000236286"/>
    </source>
</evidence>
<feature type="chain" id="PRO_5018228255" evidence="3">
    <location>
        <begin position="28"/>
        <end position="418"/>
    </location>
</feature>
<dbReference type="InterPro" id="IPR036779">
    <property type="entry name" value="LysM_dom_sf"/>
</dbReference>
<dbReference type="CDD" id="cd00118">
    <property type="entry name" value="LysM"/>
    <property type="match status" value="1"/>
</dbReference>
<dbReference type="SUPFAM" id="SSF51261">
    <property type="entry name" value="Duplicated hybrid motif"/>
    <property type="match status" value="1"/>
</dbReference>
<dbReference type="Gene3D" id="2.70.70.10">
    <property type="entry name" value="Glucose Permease (Domain IIA)"/>
    <property type="match status" value="1"/>
</dbReference>
<dbReference type="OrthoDB" id="9795421at2"/>
<dbReference type="GO" id="GO:0004222">
    <property type="term" value="F:metalloendopeptidase activity"/>
    <property type="evidence" value="ECO:0007669"/>
    <property type="project" value="TreeGrafter"/>
</dbReference>
<feature type="domain" description="LysM" evidence="4">
    <location>
        <begin position="103"/>
        <end position="147"/>
    </location>
</feature>
<feature type="compositionally biased region" description="Low complexity" evidence="2">
    <location>
        <begin position="271"/>
        <end position="281"/>
    </location>
</feature>
<dbReference type="InterPro" id="IPR011055">
    <property type="entry name" value="Dup_hybrid_motif"/>
</dbReference>
<evidence type="ECO:0000313" key="5">
    <source>
        <dbReference type="EMBL" id="PNG27105.1"/>
    </source>
</evidence>
<dbReference type="PANTHER" id="PTHR21666:SF263">
    <property type="entry name" value="MUREIN HYDROLASE ACTIVATOR NLPD"/>
    <property type="match status" value="1"/>
</dbReference>
<dbReference type="AlphaFoldDB" id="A0A2J7TK11"/>
<dbReference type="Pfam" id="PF01476">
    <property type="entry name" value="LysM"/>
    <property type="match status" value="1"/>
</dbReference>
<keyword evidence="3" id="KW-0732">Signal</keyword>
<reference evidence="5 6" key="1">
    <citation type="submission" date="2017-10" db="EMBL/GenBank/DDBJ databases">
        <title>Genome announcement of Methylocella silvestris TVC from permafrost.</title>
        <authorList>
            <person name="Wang J."/>
            <person name="Geng K."/>
            <person name="Ul-Haque F."/>
            <person name="Crombie A.T."/>
            <person name="Street L.E."/>
            <person name="Wookey P.A."/>
            <person name="Murrell J.C."/>
            <person name="Pratscher J."/>
        </authorList>
    </citation>
    <scope>NUCLEOTIDE SEQUENCE [LARGE SCALE GENOMIC DNA]</scope>
    <source>
        <strain evidence="5 6">TVC</strain>
    </source>
</reference>
<feature type="compositionally biased region" description="Polar residues" evidence="2">
    <location>
        <begin position="41"/>
        <end position="59"/>
    </location>
</feature>
<feature type="region of interest" description="Disordered" evidence="2">
    <location>
        <begin position="242"/>
        <end position="298"/>
    </location>
</feature>
<dbReference type="Gene3D" id="3.10.350.10">
    <property type="entry name" value="LysM domain"/>
    <property type="match status" value="1"/>
</dbReference>
<gene>
    <name evidence="5" type="ORF">CR492_05295</name>
</gene>
<comment type="similarity">
    <text evidence="1">Belongs to the E.coli NlpD/Haemophilus LppB family.</text>
</comment>
<dbReference type="InterPro" id="IPR018392">
    <property type="entry name" value="LysM"/>
</dbReference>
<evidence type="ECO:0000256" key="3">
    <source>
        <dbReference type="SAM" id="SignalP"/>
    </source>
</evidence>
<feature type="signal peptide" evidence="3">
    <location>
        <begin position="1"/>
        <end position="27"/>
    </location>
</feature>
<feature type="region of interest" description="Disordered" evidence="2">
    <location>
        <begin position="40"/>
        <end position="79"/>
    </location>
</feature>
<dbReference type="PROSITE" id="PS51782">
    <property type="entry name" value="LYSM"/>
    <property type="match status" value="1"/>
</dbReference>
<dbReference type="Pfam" id="PF01551">
    <property type="entry name" value="Peptidase_M23"/>
    <property type="match status" value="1"/>
</dbReference>
<dbReference type="InterPro" id="IPR016047">
    <property type="entry name" value="M23ase_b-sheet_dom"/>
</dbReference>
<feature type="compositionally biased region" description="Polar residues" evidence="2">
    <location>
        <begin position="193"/>
        <end position="203"/>
    </location>
</feature>
<dbReference type="EMBL" id="PDZR01000003">
    <property type="protein sequence ID" value="PNG27105.1"/>
    <property type="molecule type" value="Genomic_DNA"/>
</dbReference>